<protein>
    <submittedName>
        <fullName evidence="2">BTB domain containing 16</fullName>
    </submittedName>
</protein>
<feature type="domain" description="BTB/POZ" evidence="1">
    <location>
        <begin position="12"/>
        <end position="115"/>
    </location>
</feature>
<dbReference type="InterPro" id="IPR048859">
    <property type="entry name" value="BTBD16_C"/>
</dbReference>
<evidence type="ECO:0000259" key="1">
    <source>
        <dbReference type="Pfam" id="PF21059"/>
    </source>
</evidence>
<gene>
    <name evidence="2" type="ORF">HJG63_001604</name>
</gene>
<accession>A0A7J8G4H9</accession>
<evidence type="ECO:0000313" key="2">
    <source>
        <dbReference type="EMBL" id="KAF6454923.1"/>
    </source>
</evidence>
<sequence>MTYLSDLATQAMRFGLMFNQEYTTHSKMIAIYGFFFEIKGIKNDTTSYSFYMQRMRHTDADPSLCEHGLISLRAERLVKYEITAQTLVGGRWQEFRTNEIMQKFRLVKLSCRSHVLKIQTVGNPIYVSFSFIFPGS</sequence>
<dbReference type="PANTHER" id="PTHR46843">
    <property type="entry name" value="BTB/POZ DOMAIN-CONTAINING PROTEIN 16"/>
    <property type="match status" value="1"/>
</dbReference>
<dbReference type="AlphaFoldDB" id="A0A7J8G4H9"/>
<dbReference type="Pfam" id="PF21059">
    <property type="entry name" value="BTBD16_C"/>
    <property type="match status" value="1"/>
</dbReference>
<keyword evidence="3" id="KW-1185">Reference proteome</keyword>
<dbReference type="EMBL" id="JACASE010000006">
    <property type="protein sequence ID" value="KAF6454923.1"/>
    <property type="molecule type" value="Genomic_DNA"/>
</dbReference>
<evidence type="ECO:0000313" key="3">
    <source>
        <dbReference type="Proteomes" id="UP000593571"/>
    </source>
</evidence>
<dbReference type="InterPro" id="IPR042833">
    <property type="entry name" value="BTBD16"/>
</dbReference>
<proteinExistence type="predicted"/>
<organism evidence="2 3">
    <name type="scientific">Rousettus aegyptiacus</name>
    <name type="common">Egyptian fruit bat</name>
    <name type="synonym">Pteropus aegyptiacus</name>
    <dbReference type="NCBI Taxonomy" id="9407"/>
    <lineage>
        <taxon>Eukaryota</taxon>
        <taxon>Metazoa</taxon>
        <taxon>Chordata</taxon>
        <taxon>Craniata</taxon>
        <taxon>Vertebrata</taxon>
        <taxon>Euteleostomi</taxon>
        <taxon>Mammalia</taxon>
        <taxon>Eutheria</taxon>
        <taxon>Laurasiatheria</taxon>
        <taxon>Chiroptera</taxon>
        <taxon>Yinpterochiroptera</taxon>
        <taxon>Pteropodoidea</taxon>
        <taxon>Pteropodidae</taxon>
        <taxon>Rousettinae</taxon>
        <taxon>Rousettus</taxon>
    </lineage>
</organism>
<reference evidence="2 3" key="1">
    <citation type="journal article" date="2020" name="Nature">
        <title>Six reference-quality genomes reveal evolution of bat adaptations.</title>
        <authorList>
            <person name="Jebb D."/>
            <person name="Huang Z."/>
            <person name="Pippel M."/>
            <person name="Hughes G.M."/>
            <person name="Lavrichenko K."/>
            <person name="Devanna P."/>
            <person name="Winkler S."/>
            <person name="Jermiin L.S."/>
            <person name="Skirmuntt E.C."/>
            <person name="Katzourakis A."/>
            <person name="Burkitt-Gray L."/>
            <person name="Ray D.A."/>
            <person name="Sullivan K.A.M."/>
            <person name="Roscito J.G."/>
            <person name="Kirilenko B.M."/>
            <person name="Davalos L.M."/>
            <person name="Corthals A.P."/>
            <person name="Power M.L."/>
            <person name="Jones G."/>
            <person name="Ransome R.D."/>
            <person name="Dechmann D.K.N."/>
            <person name="Locatelli A.G."/>
            <person name="Puechmaille S.J."/>
            <person name="Fedrigo O."/>
            <person name="Jarvis E.D."/>
            <person name="Hiller M."/>
            <person name="Vernes S.C."/>
            <person name="Myers E.W."/>
            <person name="Teeling E.C."/>
        </authorList>
    </citation>
    <scope>NUCLEOTIDE SEQUENCE [LARGE SCALE GENOMIC DNA]</scope>
    <source>
        <strain evidence="2">MRouAeg1</strain>
        <tissue evidence="2">Muscle</tissue>
    </source>
</reference>
<dbReference type="PANTHER" id="PTHR46843:SF1">
    <property type="entry name" value="BTB_POZ DOMAIN-CONTAINING PROTEIN 16"/>
    <property type="match status" value="1"/>
</dbReference>
<name>A0A7J8G4H9_ROUAE</name>
<dbReference type="Proteomes" id="UP000593571">
    <property type="component" value="Unassembled WGS sequence"/>
</dbReference>
<comment type="caution">
    <text evidence="2">The sequence shown here is derived from an EMBL/GenBank/DDBJ whole genome shotgun (WGS) entry which is preliminary data.</text>
</comment>